<dbReference type="Pfam" id="PF00892">
    <property type="entry name" value="EamA"/>
    <property type="match status" value="1"/>
</dbReference>
<dbReference type="SUPFAM" id="SSF103481">
    <property type="entry name" value="Multidrug resistance efflux transporter EmrE"/>
    <property type="match status" value="2"/>
</dbReference>
<keyword evidence="4" id="KW-1003">Cell membrane</keyword>
<dbReference type="InterPro" id="IPR037185">
    <property type="entry name" value="EmrE-like"/>
</dbReference>
<evidence type="ECO:0000313" key="10">
    <source>
        <dbReference type="EMBL" id="MBA4611684.1"/>
    </source>
</evidence>
<dbReference type="EMBL" id="JACEON010000006">
    <property type="protein sequence ID" value="MBA4611684.1"/>
    <property type="molecule type" value="Genomic_DNA"/>
</dbReference>
<evidence type="ECO:0000313" key="11">
    <source>
        <dbReference type="Proteomes" id="UP000559404"/>
    </source>
</evidence>
<dbReference type="NCBIfam" id="TIGR00688">
    <property type="entry name" value="rarD"/>
    <property type="match status" value="1"/>
</dbReference>
<protein>
    <submittedName>
        <fullName evidence="10">EamA family transporter RarD</fullName>
    </submittedName>
</protein>
<feature type="transmembrane region" description="Helical" evidence="8">
    <location>
        <begin position="170"/>
        <end position="190"/>
    </location>
</feature>
<evidence type="ECO:0000256" key="7">
    <source>
        <dbReference type="ARBA" id="ARBA00023136"/>
    </source>
</evidence>
<dbReference type="InterPro" id="IPR004626">
    <property type="entry name" value="RarD"/>
</dbReference>
<keyword evidence="3" id="KW-0813">Transport</keyword>
<comment type="similarity">
    <text evidence="2">Belongs to the EamA transporter family.</text>
</comment>
<evidence type="ECO:0000259" key="9">
    <source>
        <dbReference type="Pfam" id="PF00892"/>
    </source>
</evidence>
<evidence type="ECO:0000256" key="2">
    <source>
        <dbReference type="ARBA" id="ARBA00007362"/>
    </source>
</evidence>
<reference evidence="10 11" key="2">
    <citation type="submission" date="2020-08" db="EMBL/GenBank/DDBJ databases">
        <title>Stappia taiwanensis sp. nov., isolated from a coastal thermal spring.</title>
        <authorList>
            <person name="Kampfer P."/>
        </authorList>
    </citation>
    <scope>NUCLEOTIDE SEQUENCE [LARGE SCALE GENOMIC DNA]</scope>
    <source>
        <strain evidence="10 11">DSM 23284</strain>
    </source>
</reference>
<feature type="transmembrane region" description="Helical" evidence="8">
    <location>
        <begin position="67"/>
        <end position="85"/>
    </location>
</feature>
<dbReference type="GO" id="GO:0005886">
    <property type="term" value="C:plasma membrane"/>
    <property type="evidence" value="ECO:0007669"/>
    <property type="project" value="UniProtKB-SubCell"/>
</dbReference>
<reference evidence="10 11" key="1">
    <citation type="submission" date="2020-07" db="EMBL/GenBank/DDBJ databases">
        <authorList>
            <person name="Li M."/>
        </authorList>
    </citation>
    <scope>NUCLEOTIDE SEQUENCE [LARGE SCALE GENOMIC DNA]</scope>
    <source>
        <strain evidence="10 11">DSM 23284</strain>
    </source>
</reference>
<feature type="transmembrane region" description="Helical" evidence="8">
    <location>
        <begin position="141"/>
        <end position="158"/>
    </location>
</feature>
<comment type="subcellular location">
    <subcellularLocation>
        <location evidence="1">Cell membrane</location>
        <topology evidence="1">Multi-pass membrane protein</topology>
    </subcellularLocation>
</comment>
<evidence type="ECO:0000256" key="5">
    <source>
        <dbReference type="ARBA" id="ARBA00022692"/>
    </source>
</evidence>
<evidence type="ECO:0000256" key="4">
    <source>
        <dbReference type="ARBA" id="ARBA00022475"/>
    </source>
</evidence>
<proteinExistence type="inferred from homology"/>
<sequence length="292" mass="31926">MIFMVSAYLLWGFLPVYYKWTGDIDADIIVAHRILWSVLFLAIFLGLRGRLSEVRAILANPRIRGKLTLSALIISVNWLVFIWAIDNARILEISFGYFANPLVSVAIGMIVLKEQVSGTQKIALTIAALAVGAQGMALGTFPWVAMLLAVTFAIYGYIRKMVPVGASPGLMVEALLLSPLALGYLLYAGVTGTADVLPLDRPGLFLLLAGTGIVTAVPLALFAGGARRLPLTTTGLLQYLAPSLHLLMAVYIYHEPISSLRLGTFVLIWLSLALFTADAWRRRDRVRPQKVM</sequence>
<dbReference type="InterPro" id="IPR000620">
    <property type="entry name" value="EamA_dom"/>
</dbReference>
<feature type="domain" description="EamA" evidence="9">
    <location>
        <begin position="2"/>
        <end position="131"/>
    </location>
</feature>
<feature type="transmembrane region" description="Helical" evidence="8">
    <location>
        <begin position="28"/>
        <end position="47"/>
    </location>
</feature>
<evidence type="ECO:0000256" key="6">
    <source>
        <dbReference type="ARBA" id="ARBA00022989"/>
    </source>
</evidence>
<feature type="transmembrane region" description="Helical" evidence="8">
    <location>
        <begin position="202"/>
        <end position="224"/>
    </location>
</feature>
<organism evidence="10 11">
    <name type="scientific">Stappia taiwanensis</name>
    <dbReference type="NCBI Taxonomy" id="992267"/>
    <lineage>
        <taxon>Bacteria</taxon>
        <taxon>Pseudomonadati</taxon>
        <taxon>Pseudomonadota</taxon>
        <taxon>Alphaproteobacteria</taxon>
        <taxon>Hyphomicrobiales</taxon>
        <taxon>Stappiaceae</taxon>
        <taxon>Stappia</taxon>
    </lineage>
</organism>
<keyword evidence="6 8" id="KW-1133">Transmembrane helix</keyword>
<name>A0A838XXB6_9HYPH</name>
<keyword evidence="7 8" id="KW-0472">Membrane</keyword>
<feature type="transmembrane region" description="Helical" evidence="8">
    <location>
        <begin position="91"/>
        <end position="112"/>
    </location>
</feature>
<feature type="transmembrane region" description="Helical" evidence="8">
    <location>
        <begin position="260"/>
        <end position="280"/>
    </location>
</feature>
<accession>A0A838XXB6</accession>
<evidence type="ECO:0000256" key="8">
    <source>
        <dbReference type="SAM" id="Phobius"/>
    </source>
</evidence>
<keyword evidence="11" id="KW-1185">Reference proteome</keyword>
<evidence type="ECO:0000256" key="3">
    <source>
        <dbReference type="ARBA" id="ARBA00022448"/>
    </source>
</evidence>
<keyword evidence="5 8" id="KW-0812">Transmembrane</keyword>
<dbReference type="AlphaFoldDB" id="A0A838XXB6"/>
<gene>
    <name evidence="10" type="primary">rarD</name>
    <name evidence="10" type="ORF">H1W37_08490</name>
</gene>
<comment type="caution">
    <text evidence="10">The sequence shown here is derived from an EMBL/GenBank/DDBJ whole genome shotgun (WGS) entry which is preliminary data.</text>
</comment>
<dbReference type="Proteomes" id="UP000559404">
    <property type="component" value="Unassembled WGS sequence"/>
</dbReference>
<evidence type="ECO:0000256" key="1">
    <source>
        <dbReference type="ARBA" id="ARBA00004651"/>
    </source>
</evidence>